<comment type="subunit">
    <text evidence="9">Associates with the 50S ribosomal subunit.</text>
</comment>
<evidence type="ECO:0000313" key="14">
    <source>
        <dbReference type="Proteomes" id="UP000653127"/>
    </source>
</evidence>
<feature type="binding site" evidence="9">
    <location>
        <begin position="10"/>
        <end position="17"/>
    </location>
    <ligand>
        <name>GTP</name>
        <dbReference type="ChEBI" id="CHEBI:37565"/>
        <label>1</label>
    </ligand>
</feature>
<name>A0A926I4L7_9FIRM</name>
<dbReference type="AlphaFoldDB" id="A0A926I4L7"/>
<evidence type="ECO:0000256" key="1">
    <source>
        <dbReference type="ARBA" id="ARBA00008279"/>
    </source>
</evidence>
<dbReference type="Gene3D" id="3.40.50.300">
    <property type="entry name" value="P-loop containing nucleotide triphosphate hydrolases"/>
    <property type="match status" value="2"/>
</dbReference>
<protein>
    <recommendedName>
        <fullName evidence="2 9">GTPase Der</fullName>
    </recommendedName>
    <alternativeName>
        <fullName evidence="7 9">GTP-binding protein EngA</fullName>
    </alternativeName>
</protein>
<evidence type="ECO:0000256" key="7">
    <source>
        <dbReference type="ARBA" id="ARBA00032345"/>
    </source>
</evidence>
<organism evidence="13 14">
    <name type="scientific">Ligaoa zhengdingensis</name>
    <dbReference type="NCBI Taxonomy" id="2763658"/>
    <lineage>
        <taxon>Bacteria</taxon>
        <taxon>Bacillati</taxon>
        <taxon>Bacillota</taxon>
        <taxon>Clostridia</taxon>
        <taxon>Eubacteriales</taxon>
        <taxon>Oscillospiraceae</taxon>
        <taxon>Ligaoa</taxon>
    </lineage>
</organism>
<dbReference type="InterPro" id="IPR016484">
    <property type="entry name" value="GTPase_Der"/>
</dbReference>
<dbReference type="PRINTS" id="PR00326">
    <property type="entry name" value="GTP1OBG"/>
</dbReference>
<dbReference type="InterPro" id="IPR005225">
    <property type="entry name" value="Small_GTP-bd"/>
</dbReference>
<dbReference type="GO" id="GO:0005525">
    <property type="term" value="F:GTP binding"/>
    <property type="evidence" value="ECO:0007669"/>
    <property type="project" value="UniProtKB-UniRule"/>
</dbReference>
<feature type="domain" description="EngA-type G" evidence="12">
    <location>
        <begin position="4"/>
        <end position="169"/>
    </location>
</feature>
<dbReference type="NCBIfam" id="TIGR00231">
    <property type="entry name" value="small_GTP"/>
    <property type="match status" value="2"/>
</dbReference>
<evidence type="ECO:0000256" key="8">
    <source>
        <dbReference type="ARBA" id="ARBA00053470"/>
    </source>
</evidence>
<dbReference type="InterPro" id="IPR031166">
    <property type="entry name" value="G_ENGA"/>
</dbReference>
<dbReference type="CDD" id="cd01894">
    <property type="entry name" value="EngA1"/>
    <property type="match status" value="1"/>
</dbReference>
<dbReference type="RefSeq" id="WP_249282694.1">
    <property type="nucleotide sequence ID" value="NZ_JACRST010000007.1"/>
</dbReference>
<dbReference type="PIRSF" id="PIRSF006485">
    <property type="entry name" value="GTP-binding_EngA"/>
    <property type="match status" value="1"/>
</dbReference>
<evidence type="ECO:0000256" key="10">
    <source>
        <dbReference type="PROSITE-ProRule" id="PRU01049"/>
    </source>
</evidence>
<dbReference type="GO" id="GO:0042254">
    <property type="term" value="P:ribosome biogenesis"/>
    <property type="evidence" value="ECO:0007669"/>
    <property type="project" value="UniProtKB-KW"/>
</dbReference>
<dbReference type="PANTHER" id="PTHR43834">
    <property type="entry name" value="GTPASE DER"/>
    <property type="match status" value="1"/>
</dbReference>
<keyword evidence="4 11" id="KW-0677">Repeat</keyword>
<feature type="binding site" evidence="9">
    <location>
        <begin position="120"/>
        <end position="123"/>
    </location>
    <ligand>
        <name>GTP</name>
        <dbReference type="ChEBI" id="CHEBI:37565"/>
        <label>1</label>
    </ligand>
</feature>
<dbReference type="InterPro" id="IPR015946">
    <property type="entry name" value="KH_dom-like_a/b"/>
</dbReference>
<evidence type="ECO:0000256" key="5">
    <source>
        <dbReference type="ARBA" id="ARBA00022741"/>
    </source>
</evidence>
<dbReference type="InterPro" id="IPR032859">
    <property type="entry name" value="KH_dom-like"/>
</dbReference>
<dbReference type="Pfam" id="PF14714">
    <property type="entry name" value="KH_dom-like"/>
    <property type="match status" value="1"/>
</dbReference>
<sequence>MSKPIIAVVGRPNVGKSTLFNKLIGKRLSIVEDTPGVTRDRIYAECEWLGKTVMLVDTGGIEPKTDDIILAQMRRQAQLAIDSADVIIMVVDLKTGVTATDHDIALMLQKSGKPIVLCVNKCDAPGGLPADFYEFYNLGLGDPVAVSSVHGHGTGDLLDECYRHIDFDRPEEYEPDFIKVAVIGKPNVGKSSLINKIAGEDRVIVSDIAGTTRDSTDTVIDDERGRFVFIDTAGIRRKSRVDENIERYSVLRSYMAVDRSDVCVIMIDALEGFTEQDSKIAGYAHEQGKASIIVVNKWDAVEKDGKTMREYEKKLEQDFSFMSYAPFLFLSAKTGQRLEKLYEMIRVVNEQNAMRISTGKLNDVLAYATARVQPPTDKGKRLKIYYMTQASTRPPTFVCFVNKAELFHFSYQRYLENQIRETFGLTGTPVRMVVRQRGD</sequence>
<dbReference type="PROSITE" id="PS51712">
    <property type="entry name" value="G_ENGA"/>
    <property type="match status" value="2"/>
</dbReference>
<evidence type="ECO:0000256" key="2">
    <source>
        <dbReference type="ARBA" id="ARBA00020953"/>
    </source>
</evidence>
<dbReference type="FunFam" id="3.40.50.300:FF:000057">
    <property type="entry name" value="GTPase Der"/>
    <property type="match status" value="1"/>
</dbReference>
<keyword evidence="6 9" id="KW-0342">GTP-binding</keyword>
<comment type="similarity">
    <text evidence="1 9 10 11">Belongs to the TRAFAC class TrmE-Era-EngA-EngB-Septin-like GTPase superfamily. EngA (Der) GTPase family.</text>
</comment>
<comment type="function">
    <text evidence="8 9 11">GTPase that plays an essential role in the late steps of ribosome biogenesis.</text>
</comment>
<keyword evidence="5 9" id="KW-0547">Nucleotide-binding</keyword>
<dbReference type="HAMAP" id="MF_00195">
    <property type="entry name" value="GTPase_Der"/>
    <property type="match status" value="1"/>
</dbReference>
<feature type="binding site" evidence="9">
    <location>
        <begin position="296"/>
        <end position="299"/>
    </location>
    <ligand>
        <name>GTP</name>
        <dbReference type="ChEBI" id="CHEBI:37565"/>
        <label>2</label>
    </ligand>
</feature>
<evidence type="ECO:0000313" key="13">
    <source>
        <dbReference type="EMBL" id="MBC8546618.1"/>
    </source>
</evidence>
<dbReference type="Pfam" id="PF01926">
    <property type="entry name" value="MMR_HSR1"/>
    <property type="match status" value="2"/>
</dbReference>
<dbReference type="SUPFAM" id="SSF52540">
    <property type="entry name" value="P-loop containing nucleoside triphosphate hydrolases"/>
    <property type="match status" value="2"/>
</dbReference>
<feature type="binding site" evidence="9">
    <location>
        <begin position="231"/>
        <end position="235"/>
    </location>
    <ligand>
        <name>GTP</name>
        <dbReference type="ChEBI" id="CHEBI:37565"/>
        <label>2</label>
    </ligand>
</feature>
<evidence type="ECO:0000256" key="9">
    <source>
        <dbReference type="HAMAP-Rule" id="MF_00195"/>
    </source>
</evidence>
<dbReference type="GO" id="GO:0043022">
    <property type="term" value="F:ribosome binding"/>
    <property type="evidence" value="ECO:0007669"/>
    <property type="project" value="TreeGrafter"/>
</dbReference>
<proteinExistence type="inferred from homology"/>
<gene>
    <name evidence="9 13" type="primary">der</name>
    <name evidence="13" type="ORF">H8711_06675</name>
</gene>
<feature type="domain" description="EngA-type G" evidence="12">
    <location>
        <begin position="178"/>
        <end position="353"/>
    </location>
</feature>
<dbReference type="InterPro" id="IPR027417">
    <property type="entry name" value="P-loop_NTPase"/>
</dbReference>
<dbReference type="InterPro" id="IPR006073">
    <property type="entry name" value="GTP-bd"/>
</dbReference>
<feature type="binding site" evidence="9">
    <location>
        <begin position="57"/>
        <end position="61"/>
    </location>
    <ligand>
        <name>GTP</name>
        <dbReference type="ChEBI" id="CHEBI:37565"/>
        <label>1</label>
    </ligand>
</feature>
<evidence type="ECO:0000259" key="12">
    <source>
        <dbReference type="PROSITE" id="PS51712"/>
    </source>
</evidence>
<comment type="caution">
    <text evidence="13">The sequence shown here is derived from an EMBL/GenBank/DDBJ whole genome shotgun (WGS) entry which is preliminary data.</text>
</comment>
<dbReference type="NCBIfam" id="TIGR03594">
    <property type="entry name" value="GTPase_EngA"/>
    <property type="match status" value="1"/>
</dbReference>
<accession>A0A926I4L7</accession>
<keyword evidence="14" id="KW-1185">Reference proteome</keyword>
<evidence type="ECO:0000256" key="6">
    <source>
        <dbReference type="ARBA" id="ARBA00023134"/>
    </source>
</evidence>
<evidence type="ECO:0000256" key="11">
    <source>
        <dbReference type="RuleBase" id="RU004481"/>
    </source>
</evidence>
<dbReference type="FunFam" id="3.30.300.20:FF:000004">
    <property type="entry name" value="GTPase Der"/>
    <property type="match status" value="1"/>
</dbReference>
<dbReference type="EMBL" id="JACRST010000007">
    <property type="protein sequence ID" value="MBC8546618.1"/>
    <property type="molecule type" value="Genomic_DNA"/>
</dbReference>
<evidence type="ECO:0000256" key="4">
    <source>
        <dbReference type="ARBA" id="ARBA00022737"/>
    </source>
</evidence>
<feature type="binding site" evidence="9">
    <location>
        <begin position="184"/>
        <end position="191"/>
    </location>
    <ligand>
        <name>GTP</name>
        <dbReference type="ChEBI" id="CHEBI:37565"/>
        <label>2</label>
    </ligand>
</feature>
<evidence type="ECO:0000256" key="3">
    <source>
        <dbReference type="ARBA" id="ARBA00022517"/>
    </source>
</evidence>
<dbReference type="Gene3D" id="3.30.300.20">
    <property type="match status" value="1"/>
</dbReference>
<dbReference type="Proteomes" id="UP000653127">
    <property type="component" value="Unassembled WGS sequence"/>
</dbReference>
<dbReference type="PANTHER" id="PTHR43834:SF6">
    <property type="entry name" value="GTPASE DER"/>
    <property type="match status" value="1"/>
</dbReference>
<dbReference type="FunFam" id="3.40.50.300:FF:000040">
    <property type="entry name" value="GTPase Der"/>
    <property type="match status" value="1"/>
</dbReference>
<dbReference type="CDD" id="cd01895">
    <property type="entry name" value="EngA2"/>
    <property type="match status" value="1"/>
</dbReference>
<keyword evidence="3 9" id="KW-0690">Ribosome biogenesis</keyword>
<reference evidence="13" key="1">
    <citation type="submission" date="2020-08" db="EMBL/GenBank/DDBJ databases">
        <title>Genome public.</title>
        <authorList>
            <person name="Liu C."/>
            <person name="Sun Q."/>
        </authorList>
    </citation>
    <scope>NUCLEOTIDE SEQUENCE</scope>
    <source>
        <strain evidence="13">NSJ-31</strain>
    </source>
</reference>